<reference evidence="1" key="1">
    <citation type="submission" date="2020-05" db="EMBL/GenBank/DDBJ databases">
        <title>Large-scale comparative analyses of tick genomes elucidate their genetic diversity and vector capacities.</title>
        <authorList>
            <person name="Jia N."/>
            <person name="Wang J."/>
            <person name="Shi W."/>
            <person name="Du L."/>
            <person name="Sun Y."/>
            <person name="Zhan W."/>
            <person name="Jiang J."/>
            <person name="Wang Q."/>
            <person name="Zhang B."/>
            <person name="Ji P."/>
            <person name="Sakyi L.B."/>
            <person name="Cui X."/>
            <person name="Yuan T."/>
            <person name="Jiang B."/>
            <person name="Yang W."/>
            <person name="Lam T.T.-Y."/>
            <person name="Chang Q."/>
            <person name="Ding S."/>
            <person name="Wang X."/>
            <person name="Zhu J."/>
            <person name="Ruan X."/>
            <person name="Zhao L."/>
            <person name="Wei J."/>
            <person name="Que T."/>
            <person name="Du C."/>
            <person name="Cheng J."/>
            <person name="Dai P."/>
            <person name="Han X."/>
            <person name="Huang E."/>
            <person name="Gao Y."/>
            <person name="Liu J."/>
            <person name="Shao H."/>
            <person name="Ye R."/>
            <person name="Li L."/>
            <person name="Wei W."/>
            <person name="Wang X."/>
            <person name="Wang C."/>
            <person name="Yang T."/>
            <person name="Huo Q."/>
            <person name="Li W."/>
            <person name="Guo W."/>
            <person name="Chen H."/>
            <person name="Zhou L."/>
            <person name="Ni X."/>
            <person name="Tian J."/>
            <person name="Zhou Y."/>
            <person name="Sheng Y."/>
            <person name="Liu T."/>
            <person name="Pan Y."/>
            <person name="Xia L."/>
            <person name="Li J."/>
            <person name="Zhao F."/>
            <person name="Cao W."/>
        </authorList>
    </citation>
    <scope>NUCLEOTIDE SEQUENCE</scope>
    <source>
        <strain evidence="1">Hyas-2018</strain>
    </source>
</reference>
<evidence type="ECO:0000313" key="1">
    <source>
        <dbReference type="EMBL" id="KAH6941955.1"/>
    </source>
</evidence>
<proteinExistence type="predicted"/>
<accession>A0ACB7T513</accession>
<evidence type="ECO:0000313" key="2">
    <source>
        <dbReference type="Proteomes" id="UP000821845"/>
    </source>
</evidence>
<gene>
    <name evidence="1" type="ORF">HPB50_024908</name>
</gene>
<dbReference type="EMBL" id="CM023491">
    <property type="protein sequence ID" value="KAH6941955.1"/>
    <property type="molecule type" value="Genomic_DNA"/>
</dbReference>
<organism evidence="1 2">
    <name type="scientific">Hyalomma asiaticum</name>
    <name type="common">Tick</name>
    <dbReference type="NCBI Taxonomy" id="266040"/>
    <lineage>
        <taxon>Eukaryota</taxon>
        <taxon>Metazoa</taxon>
        <taxon>Ecdysozoa</taxon>
        <taxon>Arthropoda</taxon>
        <taxon>Chelicerata</taxon>
        <taxon>Arachnida</taxon>
        <taxon>Acari</taxon>
        <taxon>Parasitiformes</taxon>
        <taxon>Ixodida</taxon>
        <taxon>Ixodoidea</taxon>
        <taxon>Ixodidae</taxon>
        <taxon>Hyalomminae</taxon>
        <taxon>Hyalomma</taxon>
    </lineage>
</organism>
<protein>
    <submittedName>
        <fullName evidence="1">Uncharacterized protein</fullName>
    </submittedName>
</protein>
<keyword evidence="2" id="KW-1185">Reference proteome</keyword>
<sequence length="276" mass="30607">MVDGVSILLNRGECFGLVGVNNSGKSSLLEVLVGLLVPTGGGAYTAALSLGGDLRAWQQGIGYAPDGIFEEFVLPLTVGEFLDIMARLRGVTWRRQALLSALALTGRLREDQMINKCSHGELKMLLIAAAAIGVPPVLLVDEPYSDVEPLYRNEIIRMLQLLKGSQATSIVMTSHRMSHCEVLCDRVAVMEAGKIEALGDAIQMNQKYGRSYMVTLRLPQEKRFDYYFQRCLIDLMQDEFHQCTFCHNYKILITGVRPHNFLSGVPSRLDTGAKRQ</sequence>
<dbReference type="Proteomes" id="UP000821845">
    <property type="component" value="Chromosome 11"/>
</dbReference>
<comment type="caution">
    <text evidence="1">The sequence shown here is derived from an EMBL/GenBank/DDBJ whole genome shotgun (WGS) entry which is preliminary data.</text>
</comment>
<name>A0ACB7T513_HYAAI</name>